<protein>
    <submittedName>
        <fullName evidence="2">Uncharacterized protein</fullName>
    </submittedName>
</protein>
<evidence type="ECO:0000313" key="2">
    <source>
        <dbReference type="EMBL" id="EJN85386.1"/>
    </source>
</evidence>
<evidence type="ECO:0000256" key="1">
    <source>
        <dbReference type="SAM" id="MobiDB-lite"/>
    </source>
</evidence>
<proteinExistence type="predicted"/>
<accession>J3JKK0</accession>
<dbReference type="Proteomes" id="UP000007814">
    <property type="component" value="Unassembled WGS sequence"/>
</dbReference>
<gene>
    <name evidence="2" type="ORF">HMPREF1129_0943</name>
</gene>
<organism evidence="2 3">
    <name type="scientific">Actinomyces naeslundii (strain ATCC 12104 / DSM 43013 / CCUG 2238 / JCM 8349 / NCTC 10301 / Howell 279)</name>
    <dbReference type="NCBI Taxonomy" id="1115803"/>
    <lineage>
        <taxon>Bacteria</taxon>
        <taxon>Bacillati</taxon>
        <taxon>Actinomycetota</taxon>
        <taxon>Actinomycetes</taxon>
        <taxon>Actinomycetales</taxon>
        <taxon>Actinomycetaceae</taxon>
        <taxon>Actinomyces</taxon>
    </lineage>
</organism>
<comment type="caution">
    <text evidence="2">The sequence shown here is derived from an EMBL/GenBank/DDBJ whole genome shotgun (WGS) entry which is preliminary data.</text>
</comment>
<sequence>MSWLVVRSGRSGADGDAAPTFLTDESGTDATLVAVAEGLRVVGVWRRLVALGCLVWGLAGWGSWPRPA</sequence>
<feature type="region of interest" description="Disordered" evidence="1">
    <location>
        <begin position="1"/>
        <end position="20"/>
    </location>
</feature>
<dbReference type="EMBL" id="ALJK01000070">
    <property type="protein sequence ID" value="EJN85386.1"/>
    <property type="molecule type" value="Genomic_DNA"/>
</dbReference>
<evidence type="ECO:0000313" key="3">
    <source>
        <dbReference type="Proteomes" id="UP000007814"/>
    </source>
</evidence>
<reference evidence="2 3" key="1">
    <citation type="submission" date="2012-07" db="EMBL/GenBank/DDBJ databases">
        <authorList>
            <person name="Durkin A.S."/>
            <person name="McCorrison J."/>
            <person name="Torralba M."/>
            <person name="Gillis M."/>
            <person name="Methe B."/>
            <person name="Sutton G."/>
            <person name="Nelson K.E."/>
        </authorList>
    </citation>
    <scope>NUCLEOTIDE SEQUENCE [LARGE SCALE GENOMIC DNA]</scope>
    <source>
        <strain evidence="3">ATCC 12104 / DSM 43013 / CCUG 2238 / JCM 8349 / NCTC 10301 / Howell 279</strain>
    </source>
</reference>
<dbReference type="AlphaFoldDB" id="J3JKK0"/>
<name>J3JKK0_ACTNH</name>